<dbReference type="GO" id="GO:0016020">
    <property type="term" value="C:membrane"/>
    <property type="evidence" value="ECO:0007669"/>
    <property type="project" value="UniProtKB-SubCell"/>
</dbReference>
<evidence type="ECO:0000256" key="1">
    <source>
        <dbReference type="ARBA" id="ARBA00004141"/>
    </source>
</evidence>
<keyword evidence="3 7" id="KW-1133">Transmembrane helix</keyword>
<comment type="similarity">
    <text evidence="5">Belongs to the SAT4 family.</text>
</comment>
<evidence type="ECO:0000256" key="6">
    <source>
        <dbReference type="SAM" id="MobiDB-lite"/>
    </source>
</evidence>
<evidence type="ECO:0000313" key="10">
    <source>
        <dbReference type="Proteomes" id="UP000280598"/>
    </source>
</evidence>
<evidence type="ECO:0000256" key="3">
    <source>
        <dbReference type="ARBA" id="ARBA00022989"/>
    </source>
</evidence>
<evidence type="ECO:0000259" key="8">
    <source>
        <dbReference type="Pfam" id="PF20684"/>
    </source>
</evidence>
<dbReference type="PANTHER" id="PTHR33048:SF149">
    <property type="entry name" value="UBID FAMILY DECARBOXYLASE"/>
    <property type="match status" value="1"/>
</dbReference>
<dbReference type="VEuPathDB" id="FungiDB:BTJ68_12028"/>
<accession>A0A3M7GRT1</accession>
<feature type="transmembrane region" description="Helical" evidence="7">
    <location>
        <begin position="112"/>
        <end position="129"/>
    </location>
</feature>
<feature type="transmembrane region" description="Helical" evidence="7">
    <location>
        <begin position="56"/>
        <end position="77"/>
    </location>
</feature>
<evidence type="ECO:0000256" key="2">
    <source>
        <dbReference type="ARBA" id="ARBA00022692"/>
    </source>
</evidence>
<organism evidence="9 10">
    <name type="scientific">Hortaea werneckii</name>
    <name type="common">Black yeast</name>
    <name type="synonym">Cladosporium werneckii</name>
    <dbReference type="NCBI Taxonomy" id="91943"/>
    <lineage>
        <taxon>Eukaryota</taxon>
        <taxon>Fungi</taxon>
        <taxon>Dikarya</taxon>
        <taxon>Ascomycota</taxon>
        <taxon>Pezizomycotina</taxon>
        <taxon>Dothideomycetes</taxon>
        <taxon>Dothideomycetidae</taxon>
        <taxon>Mycosphaerellales</taxon>
        <taxon>Teratosphaeriaceae</taxon>
        <taxon>Hortaea</taxon>
    </lineage>
</organism>
<evidence type="ECO:0000256" key="5">
    <source>
        <dbReference type="ARBA" id="ARBA00038359"/>
    </source>
</evidence>
<sequence>MSLRRGSDGSASKHGQSTPWDCRSLFFEFWFYCSPACIGARLRIRRNVSRLQVDDYIALQTIIWYTLLVVAINRIVFGGGSNFMTPEEEAALTPEIKAERVKGSKWVLVSEQAMIMSVWSCKAVMLILYRTLTNGLKQERWINAVAVYVACGWVATEITCFSACRPFSGYWSVPAVSTQCWSYWNFEYVEGVFNISADIFMLIIAIPVVSKVKLPWLQKAPLLGVFGLGIFVIAAAILTKLYCFVPALLSYEYLAWYMREVTVSIVGKSPISPCFRSAMADTFFTAVTMLPVVWSLLRDLFPVLRNWGYKTNTGSQNTNSHGYDTSALASSKLRSRVRTSLDDLRPSDSEEQLNLTTLEINKHVMVSVEEDFGRTNDSAMKGSQRTMVYSGPEGKRSSTRAVAVSERTVNS</sequence>
<feature type="transmembrane region" description="Helical" evidence="7">
    <location>
        <begin position="278"/>
        <end position="297"/>
    </location>
</feature>
<comment type="subcellular location">
    <subcellularLocation>
        <location evidence="1">Membrane</location>
        <topology evidence="1">Multi-pass membrane protein</topology>
    </subcellularLocation>
</comment>
<dbReference type="Pfam" id="PF20684">
    <property type="entry name" value="Fung_rhodopsin"/>
    <property type="match status" value="1"/>
</dbReference>
<dbReference type="EMBL" id="QWIS01000162">
    <property type="protein sequence ID" value="RMZ03568.1"/>
    <property type="molecule type" value="Genomic_DNA"/>
</dbReference>
<dbReference type="InterPro" id="IPR052337">
    <property type="entry name" value="SAT4-like"/>
</dbReference>
<feature type="transmembrane region" description="Helical" evidence="7">
    <location>
        <begin position="188"/>
        <end position="210"/>
    </location>
</feature>
<evidence type="ECO:0000256" key="4">
    <source>
        <dbReference type="ARBA" id="ARBA00023136"/>
    </source>
</evidence>
<name>A0A3M7GRT1_HORWE</name>
<dbReference type="Proteomes" id="UP000280598">
    <property type="component" value="Unassembled WGS sequence"/>
</dbReference>
<evidence type="ECO:0000256" key="7">
    <source>
        <dbReference type="SAM" id="Phobius"/>
    </source>
</evidence>
<proteinExistence type="inferred from homology"/>
<dbReference type="AlphaFoldDB" id="A0A3M7GRT1"/>
<evidence type="ECO:0000313" key="9">
    <source>
        <dbReference type="EMBL" id="RMZ03568.1"/>
    </source>
</evidence>
<feature type="transmembrane region" description="Helical" evidence="7">
    <location>
        <begin position="222"/>
        <end position="249"/>
    </location>
</feature>
<keyword evidence="2 7" id="KW-0812">Transmembrane</keyword>
<feature type="region of interest" description="Disordered" evidence="6">
    <location>
        <begin position="375"/>
        <end position="411"/>
    </location>
</feature>
<dbReference type="PANTHER" id="PTHR33048">
    <property type="entry name" value="PTH11-LIKE INTEGRAL MEMBRANE PROTEIN (AFU_ORTHOLOGUE AFUA_5G11245)"/>
    <property type="match status" value="1"/>
</dbReference>
<feature type="compositionally biased region" description="Polar residues" evidence="6">
    <location>
        <begin position="375"/>
        <end position="387"/>
    </location>
</feature>
<comment type="caution">
    <text evidence="9">The sequence shown here is derived from an EMBL/GenBank/DDBJ whole genome shotgun (WGS) entry which is preliminary data.</text>
</comment>
<gene>
    <name evidence="9" type="ORF">D0860_06752</name>
</gene>
<reference evidence="9 10" key="1">
    <citation type="journal article" date="2018" name="BMC Genomics">
        <title>Genomic evidence for intraspecific hybridization in a clonal and extremely halotolerant yeast.</title>
        <authorList>
            <person name="Gostincar C."/>
            <person name="Stajich J.E."/>
            <person name="Zupancic J."/>
            <person name="Zalar P."/>
            <person name="Gunde-Cimerman N."/>
        </authorList>
    </citation>
    <scope>NUCLEOTIDE SEQUENCE [LARGE SCALE GENOMIC DNA]</scope>
    <source>
        <strain evidence="9 10">EXF-562</strain>
    </source>
</reference>
<keyword evidence="4 7" id="KW-0472">Membrane</keyword>
<feature type="transmembrane region" description="Helical" evidence="7">
    <location>
        <begin position="141"/>
        <end position="168"/>
    </location>
</feature>
<protein>
    <recommendedName>
        <fullName evidence="8">Rhodopsin domain-containing protein</fullName>
    </recommendedName>
</protein>
<dbReference type="InterPro" id="IPR049326">
    <property type="entry name" value="Rhodopsin_dom_fungi"/>
</dbReference>
<feature type="domain" description="Rhodopsin" evidence="8">
    <location>
        <begin position="41"/>
        <end position="239"/>
    </location>
</feature>